<accession>A0A2P5CYZ2</accession>
<gene>
    <name evidence="1" type="ORF">PanWU01x14_111350</name>
</gene>
<comment type="caution">
    <text evidence="1">The sequence shown here is derived from an EMBL/GenBank/DDBJ whole genome shotgun (WGS) entry which is preliminary data.</text>
</comment>
<name>A0A2P5CYZ2_PARAD</name>
<dbReference type="AlphaFoldDB" id="A0A2P5CYZ2"/>
<evidence type="ECO:0008006" key="3">
    <source>
        <dbReference type="Google" id="ProtNLM"/>
    </source>
</evidence>
<reference evidence="2" key="1">
    <citation type="submission" date="2016-06" db="EMBL/GenBank/DDBJ databases">
        <title>Parallel loss of symbiosis genes in relatives of nitrogen-fixing non-legume Parasponia.</title>
        <authorList>
            <person name="Van Velzen R."/>
            <person name="Holmer R."/>
            <person name="Bu F."/>
            <person name="Rutten L."/>
            <person name="Van Zeijl A."/>
            <person name="Liu W."/>
            <person name="Santuari L."/>
            <person name="Cao Q."/>
            <person name="Sharma T."/>
            <person name="Shen D."/>
            <person name="Roswanjaya Y."/>
            <person name="Wardhani T."/>
            <person name="Kalhor M.S."/>
            <person name="Jansen J."/>
            <person name="Van den Hoogen J."/>
            <person name="Gungor B."/>
            <person name="Hartog M."/>
            <person name="Hontelez J."/>
            <person name="Verver J."/>
            <person name="Yang W.-C."/>
            <person name="Schijlen E."/>
            <person name="Repin R."/>
            <person name="Schilthuizen M."/>
            <person name="Schranz E."/>
            <person name="Heidstra R."/>
            <person name="Miyata K."/>
            <person name="Fedorova E."/>
            <person name="Kohlen W."/>
            <person name="Bisseling T."/>
            <person name="Smit S."/>
            <person name="Geurts R."/>
        </authorList>
    </citation>
    <scope>NUCLEOTIDE SEQUENCE [LARGE SCALE GENOMIC DNA]</scope>
    <source>
        <strain evidence="2">cv. WU1-14</strain>
    </source>
</reference>
<keyword evidence="2" id="KW-1185">Reference proteome</keyword>
<proteinExistence type="predicted"/>
<evidence type="ECO:0000313" key="1">
    <source>
        <dbReference type="EMBL" id="PON66270.1"/>
    </source>
</evidence>
<organism evidence="1 2">
    <name type="scientific">Parasponia andersonii</name>
    <name type="common">Sponia andersonii</name>
    <dbReference type="NCBI Taxonomy" id="3476"/>
    <lineage>
        <taxon>Eukaryota</taxon>
        <taxon>Viridiplantae</taxon>
        <taxon>Streptophyta</taxon>
        <taxon>Embryophyta</taxon>
        <taxon>Tracheophyta</taxon>
        <taxon>Spermatophyta</taxon>
        <taxon>Magnoliopsida</taxon>
        <taxon>eudicotyledons</taxon>
        <taxon>Gunneridae</taxon>
        <taxon>Pentapetalae</taxon>
        <taxon>rosids</taxon>
        <taxon>fabids</taxon>
        <taxon>Rosales</taxon>
        <taxon>Cannabaceae</taxon>
        <taxon>Parasponia</taxon>
    </lineage>
</organism>
<dbReference type="OrthoDB" id="1731868at2759"/>
<dbReference type="EMBL" id="JXTB01000081">
    <property type="protein sequence ID" value="PON66270.1"/>
    <property type="molecule type" value="Genomic_DNA"/>
</dbReference>
<dbReference type="Proteomes" id="UP000237105">
    <property type="component" value="Unassembled WGS sequence"/>
</dbReference>
<evidence type="ECO:0000313" key="2">
    <source>
        <dbReference type="Proteomes" id="UP000237105"/>
    </source>
</evidence>
<protein>
    <recommendedName>
        <fullName evidence="3">RNase H type-1 domain-containing protein</fullName>
    </recommendedName>
</protein>
<feature type="non-terminal residue" evidence="1">
    <location>
        <position position="100"/>
    </location>
</feature>
<sequence length="100" mass="11238">MEAKAHFGSFDIEQIPKEMNQKADELAKSASIWGTTEHTEILLEGENTRRPLETPAHHVFATDSKDEGWMRPITQYLVSGNLPADPQKATSIRLKAARYS</sequence>